<dbReference type="PANTHER" id="PTHR24276:SF91">
    <property type="entry name" value="AT26814P-RELATED"/>
    <property type="match status" value="1"/>
</dbReference>
<dbReference type="GO" id="GO:0004252">
    <property type="term" value="F:serine-type endopeptidase activity"/>
    <property type="evidence" value="ECO:0007669"/>
    <property type="project" value="InterPro"/>
</dbReference>
<proteinExistence type="predicted"/>
<dbReference type="SMART" id="SM00020">
    <property type="entry name" value="Tryp_SPc"/>
    <property type="match status" value="1"/>
</dbReference>
<evidence type="ECO:0000256" key="4">
    <source>
        <dbReference type="ARBA" id="ARBA00023157"/>
    </source>
</evidence>
<dbReference type="Gene3D" id="2.40.10.10">
    <property type="entry name" value="Trypsin-like serine proteases"/>
    <property type="match status" value="1"/>
</dbReference>
<dbReference type="EnsemblMetazoa" id="XM_038012058.1">
    <property type="protein sequence ID" value="XP_037867986.1"/>
    <property type="gene ID" value="LOC101742482"/>
</dbReference>
<dbReference type="AlphaFoldDB" id="A0A8R2LW95"/>
<dbReference type="Proteomes" id="UP000005204">
    <property type="component" value="Unassembled WGS sequence"/>
</dbReference>
<keyword evidence="2" id="KW-0378">Hydrolase</keyword>
<dbReference type="InterPro" id="IPR001254">
    <property type="entry name" value="Trypsin_dom"/>
</dbReference>
<feature type="signal peptide" evidence="5">
    <location>
        <begin position="1"/>
        <end position="34"/>
    </location>
</feature>
<reference evidence="7" key="2">
    <citation type="submission" date="2022-06" db="UniProtKB">
        <authorList>
            <consortium name="EnsemblMetazoa"/>
        </authorList>
    </citation>
    <scope>IDENTIFICATION</scope>
    <source>
        <strain evidence="7">p50T (Dazao)</strain>
    </source>
</reference>
<evidence type="ECO:0000313" key="7">
    <source>
        <dbReference type="EnsemblMetazoa" id="XP_037867986.1"/>
    </source>
</evidence>
<dbReference type="SUPFAM" id="SSF50494">
    <property type="entry name" value="Trypsin-like serine proteases"/>
    <property type="match status" value="1"/>
</dbReference>
<dbReference type="InterPro" id="IPR043504">
    <property type="entry name" value="Peptidase_S1_PA_chymotrypsin"/>
</dbReference>
<keyword evidence="3" id="KW-0720">Serine protease</keyword>
<dbReference type="GO" id="GO:0006508">
    <property type="term" value="P:proteolysis"/>
    <property type="evidence" value="ECO:0007669"/>
    <property type="project" value="UniProtKB-KW"/>
</dbReference>
<evidence type="ECO:0000256" key="5">
    <source>
        <dbReference type="SAM" id="SignalP"/>
    </source>
</evidence>
<evidence type="ECO:0000259" key="6">
    <source>
        <dbReference type="PROSITE" id="PS50240"/>
    </source>
</evidence>
<dbReference type="Pfam" id="PF00089">
    <property type="entry name" value="Trypsin"/>
    <property type="match status" value="1"/>
</dbReference>
<reference evidence="8" key="1">
    <citation type="journal article" date="2008" name="Insect Biochem. Mol. Biol.">
        <title>The genome of a lepidopteran model insect, the silkworm Bombyx mori.</title>
        <authorList>
            <consortium name="International Silkworm Genome Consortium"/>
        </authorList>
    </citation>
    <scope>NUCLEOTIDE SEQUENCE [LARGE SCALE GENOMIC DNA]</scope>
    <source>
        <strain evidence="8">p50T</strain>
    </source>
</reference>
<organism evidence="7 8">
    <name type="scientific">Bombyx mori</name>
    <name type="common">Silk moth</name>
    <dbReference type="NCBI Taxonomy" id="7091"/>
    <lineage>
        <taxon>Eukaryota</taxon>
        <taxon>Metazoa</taxon>
        <taxon>Ecdysozoa</taxon>
        <taxon>Arthropoda</taxon>
        <taxon>Hexapoda</taxon>
        <taxon>Insecta</taxon>
        <taxon>Pterygota</taxon>
        <taxon>Neoptera</taxon>
        <taxon>Endopterygota</taxon>
        <taxon>Lepidoptera</taxon>
        <taxon>Glossata</taxon>
        <taxon>Ditrysia</taxon>
        <taxon>Bombycoidea</taxon>
        <taxon>Bombycidae</taxon>
        <taxon>Bombycinae</taxon>
        <taxon>Bombyx</taxon>
    </lineage>
</organism>
<evidence type="ECO:0000256" key="2">
    <source>
        <dbReference type="ARBA" id="ARBA00022801"/>
    </source>
</evidence>
<sequence length="271" mass="29698">MDQAGRSPFDSIGTMVSVLTLAVAVLAAVCSCTASNLGRPVSIGEHPSLVQIEVFLPILNQWFQQCAGIVLTNYHYLSTATCFHGEFYDPAYRRIIAGSSRRSEPGEISYVHFAVNHPQFSEENYDKDVSIVRVTHAIHFGPNIQQGAIIQQGVVIPQGIFVDLLGWGTTVQGGSASDGNLHKLELIVTNKENCRNQYKDHDRVVTDHKFCAGLVRDGGRDYDNTDLGAPAFFQNALVGIVSFGKSNSNDAYPVVLTSISSFTEWILQNVY</sequence>
<dbReference type="InterPro" id="IPR009003">
    <property type="entry name" value="Peptidase_S1_PA"/>
</dbReference>
<evidence type="ECO:0000256" key="3">
    <source>
        <dbReference type="ARBA" id="ARBA00022825"/>
    </source>
</evidence>
<keyword evidence="5" id="KW-0732">Signal</keyword>
<keyword evidence="4" id="KW-1015">Disulfide bond</keyword>
<evidence type="ECO:0000313" key="8">
    <source>
        <dbReference type="Proteomes" id="UP000005204"/>
    </source>
</evidence>
<keyword evidence="8" id="KW-1185">Reference proteome</keyword>
<protein>
    <recommendedName>
        <fullName evidence="6">Peptidase S1 domain-containing protein</fullName>
    </recommendedName>
</protein>
<dbReference type="PROSITE" id="PS51257">
    <property type="entry name" value="PROKAR_LIPOPROTEIN"/>
    <property type="match status" value="1"/>
</dbReference>
<evidence type="ECO:0000256" key="1">
    <source>
        <dbReference type="ARBA" id="ARBA00022670"/>
    </source>
</evidence>
<feature type="domain" description="Peptidase S1" evidence="6">
    <location>
        <begin position="38"/>
        <end position="271"/>
    </location>
</feature>
<keyword evidence="1" id="KW-0645">Protease</keyword>
<dbReference type="InterPro" id="IPR050430">
    <property type="entry name" value="Peptidase_S1"/>
</dbReference>
<accession>A0A8R2LW95</accession>
<dbReference type="PANTHER" id="PTHR24276">
    <property type="entry name" value="POLYSERASE-RELATED"/>
    <property type="match status" value="1"/>
</dbReference>
<dbReference type="PROSITE" id="PS50240">
    <property type="entry name" value="TRYPSIN_DOM"/>
    <property type="match status" value="1"/>
</dbReference>
<name>A0A8R2LW95_BOMMO</name>
<feature type="chain" id="PRO_5035754404" description="Peptidase S1 domain-containing protein" evidence="5">
    <location>
        <begin position="35"/>
        <end position="271"/>
    </location>
</feature>